<dbReference type="InterPro" id="IPR022764">
    <property type="entry name" value="Peptidase_S54_rhomboid_dom"/>
</dbReference>
<organism evidence="12 13">
    <name type="scientific">Piromyces finnis</name>
    <dbReference type="NCBI Taxonomy" id="1754191"/>
    <lineage>
        <taxon>Eukaryota</taxon>
        <taxon>Fungi</taxon>
        <taxon>Fungi incertae sedis</taxon>
        <taxon>Chytridiomycota</taxon>
        <taxon>Chytridiomycota incertae sedis</taxon>
        <taxon>Neocallimastigomycetes</taxon>
        <taxon>Neocallimastigales</taxon>
        <taxon>Neocallimastigaceae</taxon>
        <taxon>Piromyces</taxon>
    </lineage>
</organism>
<comment type="similarity">
    <text evidence="3 10">Belongs to the peptidase S54 family.</text>
</comment>
<keyword evidence="7 10" id="KW-0720">Serine protease</keyword>
<comment type="function">
    <text evidence="10">Serine protease involved in intramembrane proteolysis.</text>
</comment>
<reference evidence="12 13" key="1">
    <citation type="submission" date="2016-08" db="EMBL/GenBank/DDBJ databases">
        <title>Genomes of anaerobic fungi encode conserved fungal cellulosomes for biomass hydrolysis.</title>
        <authorList>
            <consortium name="DOE Joint Genome Institute"/>
            <person name="Haitjema C.H."/>
            <person name="Gilmore S.P."/>
            <person name="Henske J.K."/>
            <person name="Solomon K.V."/>
            <person name="De Groot R."/>
            <person name="Kuo A."/>
            <person name="Mondo S.J."/>
            <person name="Salamov A.A."/>
            <person name="Labutti K."/>
            <person name="Zhao Z."/>
            <person name="Chiniquy J."/>
            <person name="Barry K."/>
            <person name="Brewer H.M."/>
            <person name="Purvine S.O."/>
            <person name="Wright A.T."/>
            <person name="Boxma B."/>
            <person name="Van Alen T."/>
            <person name="Hackstein J.H."/>
            <person name="Baker S.E."/>
            <person name="Grigoriev I.V."/>
            <person name="O'Malley M.A."/>
        </authorList>
    </citation>
    <scope>NUCLEOTIDE SEQUENCE [LARGE SCALE GENOMIC DNA]</scope>
    <source>
        <strain evidence="13">finn</strain>
    </source>
</reference>
<evidence type="ECO:0000256" key="7">
    <source>
        <dbReference type="ARBA" id="ARBA00022825"/>
    </source>
</evidence>
<protein>
    <recommendedName>
        <fullName evidence="10">Rhomboid-type serine protease</fullName>
        <ecNumber evidence="10">3.4.21.105</ecNumber>
    </recommendedName>
</protein>
<dbReference type="InterPro" id="IPR002610">
    <property type="entry name" value="Peptidase_S54_rhomboid-like"/>
</dbReference>
<evidence type="ECO:0000256" key="10">
    <source>
        <dbReference type="RuleBase" id="RU362115"/>
    </source>
</evidence>
<feature type="transmembrane region" description="Helical" evidence="10">
    <location>
        <begin position="174"/>
        <end position="195"/>
    </location>
</feature>
<keyword evidence="4 10" id="KW-0645">Protease</keyword>
<evidence type="ECO:0000256" key="3">
    <source>
        <dbReference type="ARBA" id="ARBA00009045"/>
    </source>
</evidence>
<keyword evidence="9 10" id="KW-0472">Membrane</keyword>
<dbReference type="Gene3D" id="1.20.1540.10">
    <property type="entry name" value="Rhomboid-like"/>
    <property type="match status" value="1"/>
</dbReference>
<dbReference type="InterPro" id="IPR035952">
    <property type="entry name" value="Rhomboid-like_sf"/>
</dbReference>
<keyword evidence="8 10" id="KW-1133">Transmembrane helix</keyword>
<evidence type="ECO:0000256" key="9">
    <source>
        <dbReference type="ARBA" id="ARBA00023136"/>
    </source>
</evidence>
<dbReference type="EC" id="3.4.21.105" evidence="10"/>
<feature type="transmembrane region" description="Helical" evidence="10">
    <location>
        <begin position="32"/>
        <end position="55"/>
    </location>
</feature>
<dbReference type="AlphaFoldDB" id="A0A1Y1V5W9"/>
<keyword evidence="6 10" id="KW-0378">Hydrolase</keyword>
<evidence type="ECO:0000256" key="1">
    <source>
        <dbReference type="ARBA" id="ARBA00000156"/>
    </source>
</evidence>
<dbReference type="GO" id="GO:0006508">
    <property type="term" value="P:proteolysis"/>
    <property type="evidence" value="ECO:0007669"/>
    <property type="project" value="UniProtKB-KW"/>
</dbReference>
<feature type="transmembrane region" description="Helical" evidence="10">
    <location>
        <begin position="201"/>
        <end position="223"/>
    </location>
</feature>
<feature type="transmembrane region" description="Helical" evidence="10">
    <location>
        <begin position="235"/>
        <end position="254"/>
    </location>
</feature>
<keyword evidence="5 10" id="KW-0812">Transmembrane</keyword>
<evidence type="ECO:0000313" key="13">
    <source>
        <dbReference type="Proteomes" id="UP000193719"/>
    </source>
</evidence>
<dbReference type="PANTHER" id="PTHR22936:SF69">
    <property type="entry name" value="RHOMBOID-LIKE PROTEIN"/>
    <property type="match status" value="1"/>
</dbReference>
<dbReference type="PANTHER" id="PTHR22936">
    <property type="entry name" value="RHOMBOID-RELATED"/>
    <property type="match status" value="1"/>
</dbReference>
<dbReference type="Pfam" id="PF01694">
    <property type="entry name" value="Rhomboid"/>
    <property type="match status" value="1"/>
</dbReference>
<proteinExistence type="inferred from homology"/>
<evidence type="ECO:0000313" key="12">
    <source>
        <dbReference type="EMBL" id="ORX47324.1"/>
    </source>
</evidence>
<name>A0A1Y1V5W9_9FUNG</name>
<dbReference type="STRING" id="1754191.A0A1Y1V5W9"/>
<comment type="catalytic activity">
    <reaction evidence="1 10">
        <text>Cleaves type-1 transmembrane domains using a catalytic dyad composed of serine and histidine that are contributed by different transmembrane domains.</text>
        <dbReference type="EC" id="3.4.21.105"/>
    </reaction>
</comment>
<gene>
    <name evidence="12" type="ORF">BCR36DRAFT_295596</name>
</gene>
<feature type="transmembrane region" description="Helical" evidence="10">
    <location>
        <begin position="289"/>
        <end position="310"/>
    </location>
</feature>
<evidence type="ECO:0000256" key="8">
    <source>
        <dbReference type="ARBA" id="ARBA00022989"/>
    </source>
</evidence>
<evidence type="ECO:0000256" key="2">
    <source>
        <dbReference type="ARBA" id="ARBA00004141"/>
    </source>
</evidence>
<keyword evidence="13" id="KW-1185">Reference proteome</keyword>
<dbReference type="EMBL" id="MCFH01000031">
    <property type="protein sequence ID" value="ORX47324.1"/>
    <property type="molecule type" value="Genomic_DNA"/>
</dbReference>
<dbReference type="GO" id="GO:0016020">
    <property type="term" value="C:membrane"/>
    <property type="evidence" value="ECO:0007669"/>
    <property type="project" value="UniProtKB-SubCell"/>
</dbReference>
<accession>A0A1Y1V5W9</accession>
<dbReference type="SUPFAM" id="SSF144091">
    <property type="entry name" value="Rhomboid-like"/>
    <property type="match status" value="1"/>
</dbReference>
<feature type="transmembrane region" description="Helical" evidence="10">
    <location>
        <begin position="260"/>
        <end position="277"/>
    </location>
</feature>
<dbReference type="GO" id="GO:0004252">
    <property type="term" value="F:serine-type endopeptidase activity"/>
    <property type="evidence" value="ECO:0007669"/>
    <property type="project" value="InterPro"/>
</dbReference>
<reference evidence="12 13" key="2">
    <citation type="submission" date="2016-08" db="EMBL/GenBank/DDBJ databases">
        <title>Pervasive Adenine N6-methylation of Active Genes in Fungi.</title>
        <authorList>
            <consortium name="DOE Joint Genome Institute"/>
            <person name="Mondo S.J."/>
            <person name="Dannebaum R.O."/>
            <person name="Kuo R.C."/>
            <person name="Labutti K."/>
            <person name="Haridas S."/>
            <person name="Kuo A."/>
            <person name="Salamov A."/>
            <person name="Ahrendt S.R."/>
            <person name="Lipzen A."/>
            <person name="Sullivan W."/>
            <person name="Andreopoulos W.B."/>
            <person name="Clum A."/>
            <person name="Lindquist E."/>
            <person name="Daum C."/>
            <person name="Ramamoorthy G.K."/>
            <person name="Gryganskyi A."/>
            <person name="Culley D."/>
            <person name="Magnuson J.K."/>
            <person name="James T.Y."/>
            <person name="O'Malley M.A."/>
            <person name="Stajich J.E."/>
            <person name="Spatafora J.W."/>
            <person name="Visel A."/>
            <person name="Grigoriev I.V."/>
        </authorList>
    </citation>
    <scope>NUCLEOTIDE SEQUENCE [LARGE SCALE GENOMIC DNA]</scope>
    <source>
        <strain evidence="13">finn</strain>
    </source>
</reference>
<feature type="transmembrane region" description="Helical" evidence="10">
    <location>
        <begin position="140"/>
        <end position="162"/>
    </location>
</feature>
<dbReference type="OrthoDB" id="2146116at2759"/>
<evidence type="ECO:0000259" key="11">
    <source>
        <dbReference type="Pfam" id="PF01694"/>
    </source>
</evidence>
<evidence type="ECO:0000256" key="5">
    <source>
        <dbReference type="ARBA" id="ARBA00022692"/>
    </source>
</evidence>
<evidence type="ECO:0000256" key="6">
    <source>
        <dbReference type="ARBA" id="ARBA00022801"/>
    </source>
</evidence>
<comment type="caution">
    <text evidence="12">The sequence shown here is derived from an EMBL/GenBank/DDBJ whole genome shotgun (WGS) entry which is preliminary data.</text>
</comment>
<evidence type="ECO:0000256" key="4">
    <source>
        <dbReference type="ARBA" id="ARBA00022670"/>
    </source>
</evidence>
<sequence>MQSQKVNQEKVPKALLNPEVQRQIKKQKTYKPIFLVTLTIIQIVIMIAELGINWIKMGTPIDFNLENFNIMVGPSTSVLIHFGARWVPCMRTGFENKNIGCLDGVNPYKNITIDNKPVEICRLSDMCGMGLVDGEVPNQWWRFITPIFLHAGLVHIITNLFFQVRVGFQMERDFGSLRIFLIYFICGISGFMFGADYSIQTPSVGCSGSLYGLIACLLLDLILNWKLLIKPVRELMKMLMVVVISLGVGLLPFVDNFAHVGGFVTGLIAGLILLPSIKFNMKDRIIKKTVTILCIPLLVIVFAYLIISFYKSDSIKCEWCKYVNCLPINGWCDDMIL</sequence>
<comment type="subcellular location">
    <subcellularLocation>
        <location evidence="2 10">Membrane</location>
        <topology evidence="2 10">Multi-pass membrane protein</topology>
    </subcellularLocation>
</comment>
<feature type="domain" description="Peptidase S54 rhomboid" evidence="11">
    <location>
        <begin position="138"/>
        <end position="275"/>
    </location>
</feature>
<dbReference type="Proteomes" id="UP000193719">
    <property type="component" value="Unassembled WGS sequence"/>
</dbReference>